<dbReference type="Proteomes" id="UP000297900">
    <property type="component" value="Unassembled WGS sequence"/>
</dbReference>
<gene>
    <name evidence="1" type="ORF">E2980_11290</name>
</gene>
<sequence length="154" mass="18080">MEAFALRVKRYILTSSMAVYNSKDTEITEDDFTPEQYVYDLEVEKYDYAEGKRQAEAYFFRKATFPVVAVRVAMVVSGTDDYTGRFDYYVKHVAEHKSIGVLEVEHPITYVTSRNRCFMCDRARNKTCPLMPCLIHGSCRMPERRLPGLRFRRF</sequence>
<dbReference type="InterPro" id="IPR036291">
    <property type="entry name" value="NAD(P)-bd_dom_sf"/>
</dbReference>
<dbReference type="EMBL" id="SOMN01000012">
    <property type="protein sequence ID" value="TFE26692.1"/>
    <property type="molecule type" value="Genomic_DNA"/>
</dbReference>
<keyword evidence="2" id="KW-1185">Reference proteome</keyword>
<dbReference type="AlphaFoldDB" id="A0A4Y8LZ27"/>
<comment type="caution">
    <text evidence="1">The sequence shown here is derived from an EMBL/GenBank/DDBJ whole genome shotgun (WGS) entry which is preliminary data.</text>
</comment>
<name>A0A4Y8LZ27_9BACL</name>
<evidence type="ECO:0000313" key="2">
    <source>
        <dbReference type="Proteomes" id="UP000297900"/>
    </source>
</evidence>
<evidence type="ECO:0000313" key="1">
    <source>
        <dbReference type="EMBL" id="TFE26692.1"/>
    </source>
</evidence>
<dbReference type="RefSeq" id="WP_167747081.1">
    <property type="nucleotide sequence ID" value="NZ_SOMN01000012.1"/>
</dbReference>
<dbReference type="Gene3D" id="3.40.50.720">
    <property type="entry name" value="NAD(P)-binding Rossmann-like Domain"/>
    <property type="match status" value="1"/>
</dbReference>
<evidence type="ECO:0008006" key="3">
    <source>
        <dbReference type="Google" id="ProtNLM"/>
    </source>
</evidence>
<reference evidence="1 2" key="1">
    <citation type="submission" date="2019-03" db="EMBL/GenBank/DDBJ databases">
        <title>Cohnella endophytica sp. nov., a novel endophytic bacterium isolated from bark of Sonneratia apetala.</title>
        <authorList>
            <person name="Tuo L."/>
        </authorList>
    </citation>
    <scope>NUCLEOTIDE SEQUENCE [LARGE SCALE GENOMIC DNA]</scope>
    <source>
        <strain evidence="1 2">CCTCC AB 208254</strain>
    </source>
</reference>
<proteinExistence type="predicted"/>
<dbReference type="SUPFAM" id="SSF51735">
    <property type="entry name" value="NAD(P)-binding Rossmann-fold domains"/>
    <property type="match status" value="1"/>
</dbReference>
<protein>
    <recommendedName>
        <fullName evidence="3">NAD-dependent epimerase/dehydratase family protein</fullName>
    </recommendedName>
</protein>
<organism evidence="1 2">
    <name type="scientific">Cohnella luojiensis</name>
    <dbReference type="NCBI Taxonomy" id="652876"/>
    <lineage>
        <taxon>Bacteria</taxon>
        <taxon>Bacillati</taxon>
        <taxon>Bacillota</taxon>
        <taxon>Bacilli</taxon>
        <taxon>Bacillales</taxon>
        <taxon>Paenibacillaceae</taxon>
        <taxon>Cohnella</taxon>
    </lineage>
</organism>
<accession>A0A4Y8LZ27</accession>